<keyword evidence="3" id="KW-1185">Reference proteome</keyword>
<dbReference type="OrthoDB" id="4359659at2759"/>
<dbReference type="Pfam" id="PF12511">
    <property type="entry name" value="DUF3716"/>
    <property type="match status" value="1"/>
</dbReference>
<dbReference type="InterPro" id="IPR022190">
    <property type="entry name" value="DUF3716"/>
</dbReference>
<evidence type="ECO:0000313" key="3">
    <source>
        <dbReference type="Proteomes" id="UP001147760"/>
    </source>
</evidence>
<accession>A0A9W9WGY3</accession>
<reference evidence="2" key="2">
    <citation type="journal article" date="2023" name="IMA Fungus">
        <title>Comparative genomic study of the Penicillium genus elucidates a diverse pangenome and 15 lateral gene transfer events.</title>
        <authorList>
            <person name="Petersen C."/>
            <person name="Sorensen T."/>
            <person name="Nielsen M.R."/>
            <person name="Sondergaard T.E."/>
            <person name="Sorensen J.L."/>
            <person name="Fitzpatrick D.A."/>
            <person name="Frisvad J.C."/>
            <person name="Nielsen K.L."/>
        </authorList>
    </citation>
    <scope>NUCLEOTIDE SEQUENCE</scope>
    <source>
        <strain evidence="2">IBT 17660</strain>
    </source>
</reference>
<dbReference type="Proteomes" id="UP001147760">
    <property type="component" value="Unassembled WGS sequence"/>
</dbReference>
<reference evidence="2" key="1">
    <citation type="submission" date="2022-12" db="EMBL/GenBank/DDBJ databases">
        <authorList>
            <person name="Petersen C."/>
        </authorList>
    </citation>
    <scope>NUCLEOTIDE SEQUENCE</scope>
    <source>
        <strain evidence="2">IBT 17660</strain>
    </source>
</reference>
<sequence length="306" mass="33253">MPETPPPSQPTPAASQVNLPNRQQAIAPSDDSYSMANDDTSLPAEETGQHSIGAPLMIPIGTAGGSDLNPGPWATYAMKLPWKVARTGRRLKTKAIALLTGAVAVREPLQRSTTNYTGKRLDERIGSRAANVGSILIQIVGEVSQQENNGPWAKCVRFLDVDRIVTACGNCQWNGRADRCSFYQHPLIPENSSQGHRRGRSSQSSVNTLEVRLNIQGDKAEAGLAMVENLERALRRVQAEIGLDDSRNEAIHNAIRAENFAELIVPARAFIPTTTPTNTEPSSTICFRWSQPLEITSPISNDPKAI</sequence>
<organism evidence="2 3">
    <name type="scientific">Penicillium desertorum</name>
    <dbReference type="NCBI Taxonomy" id="1303715"/>
    <lineage>
        <taxon>Eukaryota</taxon>
        <taxon>Fungi</taxon>
        <taxon>Dikarya</taxon>
        <taxon>Ascomycota</taxon>
        <taxon>Pezizomycotina</taxon>
        <taxon>Eurotiomycetes</taxon>
        <taxon>Eurotiomycetidae</taxon>
        <taxon>Eurotiales</taxon>
        <taxon>Aspergillaceae</taxon>
        <taxon>Penicillium</taxon>
    </lineage>
</organism>
<evidence type="ECO:0000313" key="2">
    <source>
        <dbReference type="EMBL" id="KAJ5459356.1"/>
    </source>
</evidence>
<evidence type="ECO:0000256" key="1">
    <source>
        <dbReference type="SAM" id="MobiDB-lite"/>
    </source>
</evidence>
<feature type="compositionally biased region" description="Polar residues" evidence="1">
    <location>
        <begin position="17"/>
        <end position="40"/>
    </location>
</feature>
<feature type="compositionally biased region" description="Pro residues" evidence="1">
    <location>
        <begin position="1"/>
        <end position="10"/>
    </location>
</feature>
<protein>
    <submittedName>
        <fullName evidence="2">Uncharacterized protein</fullName>
    </submittedName>
</protein>
<proteinExistence type="predicted"/>
<name>A0A9W9WGY3_9EURO</name>
<comment type="caution">
    <text evidence="2">The sequence shown here is derived from an EMBL/GenBank/DDBJ whole genome shotgun (WGS) entry which is preliminary data.</text>
</comment>
<gene>
    <name evidence="2" type="ORF">N7530_011300</name>
</gene>
<dbReference type="EMBL" id="JAPWDO010000008">
    <property type="protein sequence ID" value="KAJ5459356.1"/>
    <property type="molecule type" value="Genomic_DNA"/>
</dbReference>
<feature type="region of interest" description="Disordered" evidence="1">
    <location>
        <begin position="1"/>
        <end position="47"/>
    </location>
</feature>
<dbReference type="AlphaFoldDB" id="A0A9W9WGY3"/>